<evidence type="ECO:0000313" key="2">
    <source>
        <dbReference type="Proteomes" id="UP000598820"/>
    </source>
</evidence>
<proteinExistence type="predicted"/>
<dbReference type="RefSeq" id="WP_190891424.1">
    <property type="nucleotide sequence ID" value="NZ_JACWZY010000035.1"/>
</dbReference>
<sequence>MYFHTRLEAESTISNDPKDKKAKREILFGTAQTVFGLVTGNPVDIAKGFFKSIRPFFR</sequence>
<name>A0A926Y243_9BACT</name>
<gene>
    <name evidence="1" type="ORF">IC229_28775</name>
</gene>
<comment type="caution">
    <text evidence="1">The sequence shown here is derived from an EMBL/GenBank/DDBJ whole genome shotgun (WGS) entry which is preliminary data.</text>
</comment>
<dbReference type="EMBL" id="JACWZY010000035">
    <property type="protein sequence ID" value="MBD2704665.1"/>
    <property type="molecule type" value="Genomic_DNA"/>
</dbReference>
<dbReference type="Proteomes" id="UP000598820">
    <property type="component" value="Unassembled WGS sequence"/>
</dbReference>
<accession>A0A926Y243</accession>
<dbReference type="AlphaFoldDB" id="A0A926Y243"/>
<protein>
    <submittedName>
        <fullName evidence="1">Uncharacterized protein</fullName>
    </submittedName>
</protein>
<organism evidence="1 2">
    <name type="scientific">Spirosoma profusum</name>
    <dbReference type="NCBI Taxonomy" id="2771354"/>
    <lineage>
        <taxon>Bacteria</taxon>
        <taxon>Pseudomonadati</taxon>
        <taxon>Bacteroidota</taxon>
        <taxon>Cytophagia</taxon>
        <taxon>Cytophagales</taxon>
        <taxon>Cytophagaceae</taxon>
        <taxon>Spirosoma</taxon>
    </lineage>
</organism>
<keyword evidence="2" id="KW-1185">Reference proteome</keyword>
<reference evidence="1" key="1">
    <citation type="submission" date="2020-09" db="EMBL/GenBank/DDBJ databases">
        <authorList>
            <person name="Kim M.K."/>
        </authorList>
    </citation>
    <scope>NUCLEOTIDE SEQUENCE</scope>
    <source>
        <strain evidence="1">BT702</strain>
    </source>
</reference>
<evidence type="ECO:0000313" key="1">
    <source>
        <dbReference type="EMBL" id="MBD2704665.1"/>
    </source>
</evidence>